<dbReference type="GO" id="GO:0051287">
    <property type="term" value="F:NAD binding"/>
    <property type="evidence" value="ECO:0007669"/>
    <property type="project" value="InterPro"/>
</dbReference>
<dbReference type="Gene3D" id="3.40.50.720">
    <property type="entry name" value="NAD(P)-binding Rossmann-like Domain"/>
    <property type="match status" value="2"/>
</dbReference>
<evidence type="ECO:0000313" key="11">
    <source>
        <dbReference type="EMBL" id="TWV47499.1"/>
    </source>
</evidence>
<dbReference type="EMBL" id="VOGW01000078">
    <property type="protein sequence ID" value="TWV47499.1"/>
    <property type="molecule type" value="Genomic_DNA"/>
</dbReference>
<keyword evidence="12" id="KW-1185">Reference proteome</keyword>
<feature type="domain" description="D-isomer specific 2-hydroxyacid dehydrogenase catalytic" evidence="9">
    <location>
        <begin position="6"/>
        <end position="313"/>
    </location>
</feature>
<evidence type="ECO:0000256" key="2">
    <source>
        <dbReference type="ARBA" id="ARBA00005854"/>
    </source>
</evidence>
<comment type="catalytic activity">
    <reaction evidence="7">
        <text>(R)-2-hydroxyglutarate + NAD(+) = 2-oxoglutarate + NADH + H(+)</text>
        <dbReference type="Rhea" id="RHEA:49612"/>
        <dbReference type="ChEBI" id="CHEBI:15378"/>
        <dbReference type="ChEBI" id="CHEBI:15801"/>
        <dbReference type="ChEBI" id="CHEBI:16810"/>
        <dbReference type="ChEBI" id="CHEBI:57540"/>
        <dbReference type="ChEBI" id="CHEBI:57945"/>
        <dbReference type="EC" id="1.1.1.399"/>
    </reaction>
</comment>
<evidence type="ECO:0000256" key="7">
    <source>
        <dbReference type="ARBA" id="ARBA00048126"/>
    </source>
</evidence>
<dbReference type="SUPFAM" id="SSF51735">
    <property type="entry name" value="NAD(P)-binding Rossmann-fold domains"/>
    <property type="match status" value="1"/>
</dbReference>
<evidence type="ECO:0000259" key="10">
    <source>
        <dbReference type="Pfam" id="PF02826"/>
    </source>
</evidence>
<proteinExistence type="inferred from homology"/>
<dbReference type="SUPFAM" id="SSF52283">
    <property type="entry name" value="Formate/glycerate dehydrogenase catalytic domain-like"/>
    <property type="match status" value="1"/>
</dbReference>
<accession>A0A5C6JVR6</accession>
<protein>
    <recommendedName>
        <fullName evidence="6">2-oxoglutarate reductase</fullName>
        <ecNumber evidence="3">1.1.1.399</ecNumber>
    </recommendedName>
    <alternativeName>
        <fullName evidence="6">2-oxoglutarate reductase</fullName>
    </alternativeName>
</protein>
<dbReference type="Pfam" id="PF02826">
    <property type="entry name" value="2-Hacid_dh_C"/>
    <property type="match status" value="1"/>
</dbReference>
<dbReference type="PANTHER" id="PTHR42938:SF47">
    <property type="entry name" value="HYDROXYPYRUVATE REDUCTASE"/>
    <property type="match status" value="1"/>
</dbReference>
<dbReference type="GO" id="GO:0016616">
    <property type="term" value="F:oxidoreductase activity, acting on the CH-OH group of donors, NAD or NADP as acceptor"/>
    <property type="evidence" value="ECO:0007669"/>
    <property type="project" value="InterPro"/>
</dbReference>
<dbReference type="InterPro" id="IPR006139">
    <property type="entry name" value="D-isomer_2_OHA_DH_cat_dom"/>
</dbReference>
<dbReference type="PROSITE" id="PS00670">
    <property type="entry name" value="D_2_HYDROXYACID_DH_2"/>
    <property type="match status" value="1"/>
</dbReference>
<sequence length="336" mass="34530">MSRPIVLIAEELSQATVGALGPEVEIRRCDGADRGALLAAVADADAVLIRSVTRVDAEVLAAGSRLKVVARAGVGLDNVDVPAATAAGVLVVNAAQANAVSAAELTCGLLIATARNIPQAGQALKSGQWNRSKYVGGELARKTLGVLGLGRIGTLVTERMKAFGMDVIAYDPYVDAAWAARLGVQMLSLDEVLAASDFLTVHLPRTPRTLGLIGAPELAKAKRGIRLVNVARGGLVDEAALYNALLDGHVAAAGLDVFAEEPCTKSPLLDLEQVVCTPHLGASTWEAQDRAGVSVAESVRLALGGARVPDAVNEVQWHGAGPSEAQIPSPTVAGAA</sequence>
<dbReference type="EC" id="1.1.1.399" evidence="3"/>
<evidence type="ECO:0000256" key="8">
    <source>
        <dbReference type="RuleBase" id="RU003719"/>
    </source>
</evidence>
<dbReference type="PROSITE" id="PS00065">
    <property type="entry name" value="D_2_HYDROXYACID_DH_1"/>
    <property type="match status" value="1"/>
</dbReference>
<evidence type="ECO:0000256" key="1">
    <source>
        <dbReference type="ARBA" id="ARBA00003800"/>
    </source>
</evidence>
<feature type="domain" description="D-isomer specific 2-hydroxyacid dehydrogenase NAD-binding" evidence="10">
    <location>
        <begin position="108"/>
        <end position="281"/>
    </location>
</feature>
<evidence type="ECO:0000259" key="9">
    <source>
        <dbReference type="Pfam" id="PF00389"/>
    </source>
</evidence>
<keyword evidence="4 8" id="KW-0560">Oxidoreductase</keyword>
<dbReference type="AlphaFoldDB" id="A0A5C6JVR6"/>
<evidence type="ECO:0000256" key="3">
    <source>
        <dbReference type="ARBA" id="ARBA00013001"/>
    </source>
</evidence>
<dbReference type="FunFam" id="3.40.50.720:FF:000021">
    <property type="entry name" value="D-3-phosphoglycerate dehydrogenase"/>
    <property type="match status" value="1"/>
</dbReference>
<reference evidence="11" key="1">
    <citation type="journal article" date="2019" name="Microbiol. Resour. Announc.">
        <title>Draft Genomic Sequences of Streptomyces misionensis and Streptomyces albidoflavus, bacteria applied for phytopathogen biocontrol.</title>
        <authorList>
            <person name="Pylro V."/>
            <person name="Dias A."/>
            <person name="Andreote F."/>
            <person name="Varani A."/>
            <person name="Andreote C."/>
            <person name="Bernardo E."/>
            <person name="Martins T."/>
        </authorList>
    </citation>
    <scope>NUCLEOTIDE SEQUENCE [LARGE SCALE GENOMIC DNA]</scope>
    <source>
        <strain evidence="11">66</strain>
    </source>
</reference>
<dbReference type="InterPro" id="IPR029753">
    <property type="entry name" value="D-isomer_DH_CS"/>
</dbReference>
<dbReference type="InterPro" id="IPR006140">
    <property type="entry name" value="D-isomer_DH_NAD-bd"/>
</dbReference>
<comment type="similarity">
    <text evidence="2 8">Belongs to the D-isomer specific 2-hydroxyacid dehydrogenase family.</text>
</comment>
<comment type="function">
    <text evidence="1">Catalyzes the reversible oxidation of 3-phospho-D-glycerate to 3-phosphonooxypyruvate, the first step of the phosphorylated L-serine biosynthesis pathway. Also catalyzes the reversible oxidation of 2-hydroxyglutarate to 2-oxoglutarate.</text>
</comment>
<dbReference type="CDD" id="cd12173">
    <property type="entry name" value="PGDH_4"/>
    <property type="match status" value="1"/>
</dbReference>
<comment type="caution">
    <text evidence="11">The sequence shown here is derived from an EMBL/GenBank/DDBJ whole genome shotgun (WGS) entry which is preliminary data.</text>
</comment>
<evidence type="ECO:0000256" key="5">
    <source>
        <dbReference type="ARBA" id="ARBA00023027"/>
    </source>
</evidence>
<dbReference type="Pfam" id="PF00389">
    <property type="entry name" value="2-Hacid_dh"/>
    <property type="match status" value="1"/>
</dbReference>
<dbReference type="PANTHER" id="PTHR42938">
    <property type="entry name" value="FORMATE DEHYDROGENASE 1"/>
    <property type="match status" value="1"/>
</dbReference>
<evidence type="ECO:0000256" key="6">
    <source>
        <dbReference type="ARBA" id="ARBA00030455"/>
    </source>
</evidence>
<evidence type="ECO:0000256" key="4">
    <source>
        <dbReference type="ARBA" id="ARBA00023002"/>
    </source>
</evidence>
<gene>
    <name evidence="11" type="ORF">FRZ03_13790</name>
</gene>
<dbReference type="PROSITE" id="PS00671">
    <property type="entry name" value="D_2_HYDROXYACID_DH_3"/>
    <property type="match status" value="1"/>
</dbReference>
<organism evidence="11 12">
    <name type="scientific">Streptomyces misionensis</name>
    <dbReference type="NCBI Taxonomy" id="67331"/>
    <lineage>
        <taxon>Bacteria</taxon>
        <taxon>Bacillati</taxon>
        <taxon>Actinomycetota</taxon>
        <taxon>Actinomycetes</taxon>
        <taxon>Kitasatosporales</taxon>
        <taxon>Streptomycetaceae</taxon>
        <taxon>Streptomyces</taxon>
    </lineage>
</organism>
<dbReference type="InterPro" id="IPR036291">
    <property type="entry name" value="NAD(P)-bd_dom_sf"/>
</dbReference>
<dbReference type="Proteomes" id="UP000320481">
    <property type="component" value="Unassembled WGS sequence"/>
</dbReference>
<evidence type="ECO:0000313" key="12">
    <source>
        <dbReference type="Proteomes" id="UP000320481"/>
    </source>
</evidence>
<name>A0A5C6JVR6_9ACTN</name>
<dbReference type="InterPro" id="IPR029752">
    <property type="entry name" value="D-isomer_DH_CS1"/>
</dbReference>
<keyword evidence="5" id="KW-0520">NAD</keyword>